<accession>A0A0A1UFH5</accession>
<dbReference type="AlphaFoldDB" id="A0A0A1UFH5"/>
<organism evidence="1 2">
    <name type="scientific">Entamoeba invadens IP1</name>
    <dbReference type="NCBI Taxonomy" id="370355"/>
    <lineage>
        <taxon>Eukaryota</taxon>
        <taxon>Amoebozoa</taxon>
        <taxon>Evosea</taxon>
        <taxon>Archamoebae</taxon>
        <taxon>Mastigamoebida</taxon>
        <taxon>Entamoebidae</taxon>
        <taxon>Entamoeba</taxon>
    </lineage>
</organism>
<dbReference type="Proteomes" id="UP000014680">
    <property type="component" value="Unassembled WGS sequence"/>
</dbReference>
<proteinExistence type="predicted"/>
<dbReference type="KEGG" id="eiv:EIN_370160"/>
<reference evidence="1 2" key="1">
    <citation type="submission" date="2012-10" db="EMBL/GenBank/DDBJ databases">
        <authorList>
            <person name="Zafar N."/>
            <person name="Inman J."/>
            <person name="Hall N."/>
            <person name="Lorenzi H."/>
            <person name="Caler E."/>
        </authorList>
    </citation>
    <scope>NUCLEOTIDE SEQUENCE [LARGE SCALE GENOMIC DNA]</scope>
    <source>
        <strain evidence="1 2">IP1</strain>
    </source>
</reference>
<dbReference type="EMBL" id="KB206332">
    <property type="protein sequence ID" value="ELP92674.1"/>
    <property type="molecule type" value="Genomic_DNA"/>
</dbReference>
<protein>
    <submittedName>
        <fullName evidence="1">Uncharacterized protein</fullName>
    </submittedName>
</protein>
<sequence length="1159" mass="134915">MYISQKTGLSVDDLYRKKSFQRKALGDTLEETVLNVKKKRKHVSRKLSKNNPLFVETGDMALITPKIVSEFLNEIRQFDASNFNDEVLDVVAACALQIGKTQFGDIKMFLRDFDVLSAYAVFSLMCDEQISKRVVRVFQDENLITTLFKRIQRTENHRIETVIYEQTLLALLFQMDFNATKIEVTEDDVMKFSESVFKVFLDRSDDEEEVIRSEHDILFLRQFNALAFPILRLLIPHCEKLKRRVNNLSFAEMATIANKEVTSLCVFKHMKKLGLSIPFDLNTHFDFTSMSGPEKMLVAQCVKDGTFYNTYLEELFMSHIHFVCGNWVFPNGFENTELYVASYFVSRIFNTNLSCNTIEKSALLLANCLFPSYEDGNIPLMKDATFGVTCVKSRRLLLKVFQKCVDESSDEVFDTAKEKVISLVQEWSLKRSKFNMNNQLVCRFNQTQSIYKYSIFTALLSSDVIKSCVVRTEENNSKNELLYNYIYAMGSEIDCWTALNDVSTNDCVEEFISLSGRNNYEVEEITPCVSESCPIVPKTHRPIFLVKYKLMEKTNDYQIDVHNVVFRLELQGDKEYKLVSGVLKRVVCDKECYYWFRRRGTAFEICKDGKNGKSYVTICENEFRTFARGMTKDNLPNTSNEFLPIVLVYERQDDFKIDYPHVGKVLNKECAGNDIEMSYAMWYKNEVETLKFYFTFVIARHLEQRAFSPEGMRRISYNLKQWALDDNTRALYDVLWIAKEILVKHPNPLKSLNVLKAIDFFMQFVNNVDVLIEMCNTVNTCFSFYSLCKIECPEFICLVCELFARLSSVRSQTAAAVVLKFLKLSNDFSRDAIVEGKEMNKLGISTFMCNVQEFDFRNLVEQIPESVEVFKSLANAYSQWFPTSEIDEDEYREISFTPVFHLILRLLNPTTNEVACVEIAKEIDLNQTKCFIFRNLKYVVRKLMDIKLSKEVCLNLGSNDWYQEVVFKTVIDTVSFDRLENSFYVLRRLLTVNDEFTQKRINTFFSSQLFYEFLRRPNETTIVVVSKLFLKAIHVHSQIKNIGAYQQLLLVLKETLHLFLINFVPSECDERFVDIEKNFSTTDFIKMKENGLPEELVTNFDGFEEYVDVLQLMNDTDSQLVEKAAYGFDMMHLVYTTALNKYCKQGKSRRTQDEHSKPE</sequence>
<dbReference type="VEuPathDB" id="AmoebaDB:EIN_370160"/>
<keyword evidence="2" id="KW-1185">Reference proteome</keyword>
<dbReference type="RefSeq" id="XP_004259445.1">
    <property type="nucleotide sequence ID" value="XM_004259397.1"/>
</dbReference>
<gene>
    <name evidence="1" type="ORF">EIN_370160</name>
</gene>
<evidence type="ECO:0000313" key="1">
    <source>
        <dbReference type="EMBL" id="ELP92674.1"/>
    </source>
</evidence>
<evidence type="ECO:0000313" key="2">
    <source>
        <dbReference type="Proteomes" id="UP000014680"/>
    </source>
</evidence>
<dbReference type="GeneID" id="14891634"/>
<name>A0A0A1UFH5_ENTIV</name>